<protein>
    <submittedName>
        <fullName evidence="2">Helix-turn-helix domain-containing protein</fullName>
    </submittedName>
    <submittedName>
        <fullName evidence="3">Transcriptional regulator</fullName>
    </submittedName>
</protein>
<dbReference type="SMART" id="SM00530">
    <property type="entry name" value="HTH_XRE"/>
    <property type="match status" value="1"/>
</dbReference>
<evidence type="ECO:0000313" key="2">
    <source>
        <dbReference type="EMBL" id="NDL02530.1"/>
    </source>
</evidence>
<gene>
    <name evidence="3" type="ORF">CKY02_15315</name>
    <name evidence="2" type="ORF">GPY48_04410</name>
</gene>
<dbReference type="InterPro" id="IPR001387">
    <property type="entry name" value="Cro/C1-type_HTH"/>
</dbReference>
<keyword evidence="5" id="KW-1185">Reference proteome</keyword>
<dbReference type="Pfam" id="PF01381">
    <property type="entry name" value="HTH_3"/>
    <property type="match status" value="1"/>
</dbReference>
<organism evidence="3 4">
    <name type="scientific">Photorhabdus bodei</name>
    <dbReference type="NCBI Taxonomy" id="2029681"/>
    <lineage>
        <taxon>Bacteria</taxon>
        <taxon>Pseudomonadati</taxon>
        <taxon>Pseudomonadota</taxon>
        <taxon>Gammaproteobacteria</taxon>
        <taxon>Enterobacterales</taxon>
        <taxon>Morganellaceae</taxon>
        <taxon>Photorhabdus</taxon>
    </lineage>
</organism>
<dbReference type="EMBL" id="WSFC01000006">
    <property type="protein sequence ID" value="NDL02530.1"/>
    <property type="molecule type" value="Genomic_DNA"/>
</dbReference>
<comment type="caution">
    <text evidence="3">The sequence shown here is derived from an EMBL/GenBank/DDBJ whole genome shotgun (WGS) entry which is preliminary data.</text>
</comment>
<evidence type="ECO:0000313" key="3">
    <source>
        <dbReference type="EMBL" id="RAX10328.1"/>
    </source>
</evidence>
<feature type="domain" description="HTH cro/C1-type" evidence="1">
    <location>
        <begin position="68"/>
        <end position="121"/>
    </location>
</feature>
<dbReference type="Proteomes" id="UP000250919">
    <property type="component" value="Unassembled WGS sequence"/>
</dbReference>
<dbReference type="EMBL" id="NSCM01000030">
    <property type="protein sequence ID" value="RAX10328.1"/>
    <property type="molecule type" value="Genomic_DNA"/>
</dbReference>
<reference evidence="3" key="1">
    <citation type="submission" date="2017-08" db="EMBL/GenBank/DDBJ databases">
        <authorList>
            <person name="de Groot N.N."/>
        </authorList>
    </citation>
    <scope>NUCLEOTIDE SEQUENCE</scope>
    <source>
        <strain evidence="3">LJ24-63</strain>
    </source>
</reference>
<evidence type="ECO:0000313" key="4">
    <source>
        <dbReference type="Proteomes" id="UP000250919"/>
    </source>
</evidence>
<dbReference type="InterPro" id="IPR010982">
    <property type="entry name" value="Lambda_DNA-bd_dom_sf"/>
</dbReference>
<dbReference type="Gene3D" id="1.10.260.40">
    <property type="entry name" value="lambda repressor-like DNA-binding domains"/>
    <property type="match status" value="1"/>
</dbReference>
<dbReference type="AlphaFoldDB" id="A0A329X4V5"/>
<dbReference type="CDD" id="cd00093">
    <property type="entry name" value="HTH_XRE"/>
    <property type="match status" value="1"/>
</dbReference>
<proteinExistence type="predicted"/>
<dbReference type="PROSITE" id="PS50943">
    <property type="entry name" value="HTH_CROC1"/>
    <property type="match status" value="1"/>
</dbReference>
<dbReference type="Proteomes" id="UP000466619">
    <property type="component" value="Unassembled WGS sequence"/>
</dbReference>
<dbReference type="GO" id="GO:0003677">
    <property type="term" value="F:DNA binding"/>
    <property type="evidence" value="ECO:0007669"/>
    <property type="project" value="InterPro"/>
</dbReference>
<reference evidence="2 5" key="3">
    <citation type="submission" date="2019-12" db="EMBL/GenBank/DDBJ databases">
        <title>Engineering Photorhabdus to improve their lethality against agricultural pests.</title>
        <authorList>
            <person name="Machado R.A.R."/>
        </authorList>
    </citation>
    <scope>NUCLEOTIDE SEQUENCE [LARGE SCALE GENOMIC DNA]</scope>
    <source>
        <strain evidence="2 5">M-CN4</strain>
    </source>
</reference>
<evidence type="ECO:0000313" key="5">
    <source>
        <dbReference type="Proteomes" id="UP000466619"/>
    </source>
</evidence>
<sequence length="124" mass="14098">MPVINFITDENGVRQSVILPIAEYERLLVLSDRDEDYVSVSYEVGENDEETIPHEVVGIMVEQQISIIAAWRVYRDLSQSEVAEKLGVGQSAVSQWEKSEKPRRSTLEKLATLYDCRIGQLIVD</sequence>
<evidence type="ECO:0000259" key="1">
    <source>
        <dbReference type="PROSITE" id="PS50943"/>
    </source>
</evidence>
<accession>A0A329X4V5</accession>
<name>A0A329X4V5_9GAMM</name>
<dbReference type="SUPFAM" id="SSF47413">
    <property type="entry name" value="lambda repressor-like DNA-binding domains"/>
    <property type="match status" value="1"/>
</dbReference>
<reference evidence="3 4" key="2">
    <citation type="journal article" date="2018" name="Int. J. Syst. Evol. Microbiol.">
        <title>Whole-genome-based revisit of Photorhabdus phylogeny: proposal for the elevation of most Photorhabdus subspecies to the species level and description of one novel species Photorhabdus bodei sp. nov., and one novel subspecies Photorhabdus laumondii subsp. clarkei subsp. nov.</title>
        <authorList>
            <person name="Machado R.A.R."/>
            <person name="Wuthrich D."/>
            <person name="Kuhnert P."/>
            <person name="Arce C.C.M."/>
            <person name="Thonen L."/>
            <person name="Ruiz C."/>
            <person name="Zhang X."/>
            <person name="Robert C.A.M."/>
            <person name="Karimi J."/>
            <person name="Kamali S."/>
            <person name="Ma J."/>
            <person name="Bruggmann R."/>
            <person name="Erb M."/>
        </authorList>
    </citation>
    <scope>NUCLEOTIDE SEQUENCE [LARGE SCALE GENOMIC DNA]</scope>
    <source>
        <strain evidence="3 4">LJ24-63</strain>
    </source>
</reference>